<dbReference type="GO" id="GO:0006352">
    <property type="term" value="P:DNA-templated transcription initiation"/>
    <property type="evidence" value="ECO:0007669"/>
    <property type="project" value="InterPro"/>
</dbReference>
<evidence type="ECO:0000313" key="8">
    <source>
        <dbReference type="EMBL" id="KYF77664.1"/>
    </source>
</evidence>
<evidence type="ECO:0000256" key="1">
    <source>
        <dbReference type="ARBA" id="ARBA00010641"/>
    </source>
</evidence>
<dbReference type="PANTHER" id="PTHR43133">
    <property type="entry name" value="RNA POLYMERASE ECF-TYPE SIGMA FACTO"/>
    <property type="match status" value="1"/>
</dbReference>
<dbReference type="SUPFAM" id="SSF88659">
    <property type="entry name" value="Sigma3 and sigma4 domains of RNA polymerase sigma factors"/>
    <property type="match status" value="1"/>
</dbReference>
<reference evidence="8 9" key="1">
    <citation type="submission" date="2014-02" db="EMBL/GenBank/DDBJ databases">
        <title>The small core and large imbalanced accessory genome model reveals a collaborative survival strategy of Sorangium cellulosum strains in nature.</title>
        <authorList>
            <person name="Han K."/>
            <person name="Peng R."/>
            <person name="Blom J."/>
            <person name="Li Y.-Z."/>
        </authorList>
    </citation>
    <scope>NUCLEOTIDE SEQUENCE [LARGE SCALE GENOMIC DNA]</scope>
    <source>
        <strain evidence="8 9">So0149</strain>
    </source>
</reference>
<sequence>MELERDPAAQIEVSEAQFIARLVARDESAFNELVIMYERRVFALVYRMLGRRDEAEDLSQEVFVQVFKAIDQFRGESKLSTWIYRIAVNLCKNRTKYLSRRHAGAQDDVDAMVDRVPLSAAKGVSVGDVSRPDELVEGMQLEAVVKHAIGQLDPEFREALILRDVEDMSYEEIASVTGLPDGTVKSRIHRARGQLRALVEKVMGEKVRGGK</sequence>
<dbReference type="GO" id="GO:0003677">
    <property type="term" value="F:DNA binding"/>
    <property type="evidence" value="ECO:0007669"/>
    <property type="project" value="UniProtKB-KW"/>
</dbReference>
<evidence type="ECO:0000313" key="9">
    <source>
        <dbReference type="Proteomes" id="UP000075515"/>
    </source>
</evidence>
<dbReference type="InterPro" id="IPR036388">
    <property type="entry name" value="WH-like_DNA-bd_sf"/>
</dbReference>
<dbReference type="AlphaFoldDB" id="A0A150SM93"/>
<evidence type="ECO:0000259" key="7">
    <source>
        <dbReference type="Pfam" id="PF08281"/>
    </source>
</evidence>
<keyword evidence="2" id="KW-0805">Transcription regulation</keyword>
<organism evidence="8 9">
    <name type="scientific">Sorangium cellulosum</name>
    <name type="common">Polyangium cellulosum</name>
    <dbReference type="NCBI Taxonomy" id="56"/>
    <lineage>
        <taxon>Bacteria</taxon>
        <taxon>Pseudomonadati</taxon>
        <taxon>Myxococcota</taxon>
        <taxon>Polyangia</taxon>
        <taxon>Polyangiales</taxon>
        <taxon>Polyangiaceae</taxon>
        <taxon>Sorangium</taxon>
    </lineage>
</organism>
<dbReference type="CDD" id="cd06171">
    <property type="entry name" value="Sigma70_r4"/>
    <property type="match status" value="1"/>
</dbReference>
<keyword evidence="4" id="KW-0238">DNA-binding</keyword>
<feature type="domain" description="RNA polymerase sigma-70 region 2" evidence="6">
    <location>
        <begin position="34"/>
        <end position="98"/>
    </location>
</feature>
<dbReference type="NCBIfam" id="TIGR02937">
    <property type="entry name" value="sigma70-ECF"/>
    <property type="match status" value="1"/>
</dbReference>
<protein>
    <submittedName>
        <fullName evidence="8">RNA polymerase subunit sigma</fullName>
    </submittedName>
</protein>
<dbReference type="Pfam" id="PF04542">
    <property type="entry name" value="Sigma70_r2"/>
    <property type="match status" value="1"/>
</dbReference>
<dbReference type="Gene3D" id="1.10.10.10">
    <property type="entry name" value="Winged helix-like DNA-binding domain superfamily/Winged helix DNA-binding domain"/>
    <property type="match status" value="1"/>
</dbReference>
<gene>
    <name evidence="8" type="ORF">BE18_17740</name>
</gene>
<dbReference type="GO" id="GO:0016987">
    <property type="term" value="F:sigma factor activity"/>
    <property type="evidence" value="ECO:0007669"/>
    <property type="project" value="UniProtKB-KW"/>
</dbReference>
<comment type="caution">
    <text evidence="8">The sequence shown here is derived from an EMBL/GenBank/DDBJ whole genome shotgun (WGS) entry which is preliminary data.</text>
</comment>
<keyword evidence="3" id="KW-0731">Sigma factor</keyword>
<dbReference type="PANTHER" id="PTHR43133:SF8">
    <property type="entry name" value="RNA POLYMERASE SIGMA FACTOR HI_1459-RELATED"/>
    <property type="match status" value="1"/>
</dbReference>
<dbReference type="EMBL" id="JEMC01003887">
    <property type="protein sequence ID" value="KYF77664.1"/>
    <property type="molecule type" value="Genomic_DNA"/>
</dbReference>
<dbReference type="Gene3D" id="1.10.1740.10">
    <property type="match status" value="1"/>
</dbReference>
<evidence type="ECO:0000256" key="4">
    <source>
        <dbReference type="ARBA" id="ARBA00023125"/>
    </source>
</evidence>
<accession>A0A150SM93</accession>
<evidence type="ECO:0000259" key="6">
    <source>
        <dbReference type="Pfam" id="PF04542"/>
    </source>
</evidence>
<feature type="domain" description="RNA polymerase sigma factor 70 region 4 type 2" evidence="7">
    <location>
        <begin position="146"/>
        <end position="195"/>
    </location>
</feature>
<dbReference type="Pfam" id="PF08281">
    <property type="entry name" value="Sigma70_r4_2"/>
    <property type="match status" value="1"/>
</dbReference>
<keyword evidence="5" id="KW-0804">Transcription</keyword>
<comment type="similarity">
    <text evidence="1">Belongs to the sigma-70 factor family. ECF subfamily.</text>
</comment>
<evidence type="ECO:0000256" key="3">
    <source>
        <dbReference type="ARBA" id="ARBA00023082"/>
    </source>
</evidence>
<evidence type="ECO:0000256" key="2">
    <source>
        <dbReference type="ARBA" id="ARBA00023015"/>
    </source>
</evidence>
<proteinExistence type="inferred from homology"/>
<evidence type="ECO:0000256" key="5">
    <source>
        <dbReference type="ARBA" id="ARBA00023163"/>
    </source>
</evidence>
<dbReference type="InterPro" id="IPR013324">
    <property type="entry name" value="RNA_pol_sigma_r3/r4-like"/>
</dbReference>
<dbReference type="InterPro" id="IPR013325">
    <property type="entry name" value="RNA_pol_sigma_r2"/>
</dbReference>
<dbReference type="InterPro" id="IPR039425">
    <property type="entry name" value="RNA_pol_sigma-70-like"/>
</dbReference>
<dbReference type="InterPro" id="IPR014284">
    <property type="entry name" value="RNA_pol_sigma-70_dom"/>
</dbReference>
<dbReference type="SUPFAM" id="SSF88946">
    <property type="entry name" value="Sigma2 domain of RNA polymerase sigma factors"/>
    <property type="match status" value="1"/>
</dbReference>
<dbReference type="Proteomes" id="UP000075515">
    <property type="component" value="Unassembled WGS sequence"/>
</dbReference>
<dbReference type="InterPro" id="IPR013249">
    <property type="entry name" value="RNA_pol_sigma70_r4_t2"/>
</dbReference>
<name>A0A150SM93_SORCE</name>
<dbReference type="InterPro" id="IPR007627">
    <property type="entry name" value="RNA_pol_sigma70_r2"/>
</dbReference>